<evidence type="ECO:0000313" key="11">
    <source>
        <dbReference type="Proteomes" id="UP000683360"/>
    </source>
</evidence>
<dbReference type="InterPro" id="IPR043128">
    <property type="entry name" value="Rev_trsase/Diguanyl_cyclase"/>
</dbReference>
<dbReference type="AlphaFoldDB" id="A0A8S3SYJ8"/>
<name>A0A8S3SYJ8_MYTED</name>
<feature type="domain" description="Reverse transcriptase" evidence="9">
    <location>
        <begin position="141"/>
        <end position="284"/>
    </location>
</feature>
<dbReference type="GO" id="GO:0008233">
    <property type="term" value="F:peptidase activity"/>
    <property type="evidence" value="ECO:0007669"/>
    <property type="project" value="UniProtKB-KW"/>
</dbReference>
<comment type="caution">
    <text evidence="10">The sequence shown here is derived from an EMBL/GenBank/DDBJ whole genome shotgun (WGS) entry which is preliminary data.</text>
</comment>
<dbReference type="CDD" id="cd01647">
    <property type="entry name" value="RT_LTR"/>
    <property type="match status" value="1"/>
</dbReference>
<dbReference type="FunFam" id="3.10.10.10:FF:000007">
    <property type="entry name" value="Retrovirus-related Pol polyprotein from transposon 17.6-like Protein"/>
    <property type="match status" value="1"/>
</dbReference>
<keyword evidence="6" id="KW-0378">Hydrolase</keyword>
<evidence type="ECO:0000256" key="6">
    <source>
        <dbReference type="ARBA" id="ARBA00022801"/>
    </source>
</evidence>
<keyword evidence="8" id="KW-0812">Transmembrane</keyword>
<evidence type="ECO:0000256" key="3">
    <source>
        <dbReference type="ARBA" id="ARBA00022695"/>
    </source>
</evidence>
<dbReference type="GO" id="GO:0004519">
    <property type="term" value="F:endonuclease activity"/>
    <property type="evidence" value="ECO:0007669"/>
    <property type="project" value="UniProtKB-KW"/>
</dbReference>
<evidence type="ECO:0000256" key="4">
    <source>
        <dbReference type="ARBA" id="ARBA00022722"/>
    </source>
</evidence>
<dbReference type="GO" id="GO:0006508">
    <property type="term" value="P:proteolysis"/>
    <property type="evidence" value="ECO:0007669"/>
    <property type="project" value="UniProtKB-KW"/>
</dbReference>
<sequence length="284" mass="32465">MTKHGLALARVLVNAPQGIFIFIIYFMVYARLFNPTSTDIILYKGTHIAVFVPVLNIGNSVEVEDENEDVCEIVEHRNSSNEMFPQYMEKMYQSGIQNLSIKEADEFKRVLLQNCCVFADPDGQTGHTLLGKHEIKLKKEIPIKDPPRRVPPWSAPIVLVQKKDSSWRLCVDYRKLNDRTIKDAYPIPRIEDNLDALNGSKWFSSLDLDMAYHQIPMKLCDKEKTAFATPMGGLYQYTAMPFGLCNAASTFQRIIESALHGLQWHIEVLYLDDIIVIGKTFNHI</sequence>
<dbReference type="GO" id="GO:0003964">
    <property type="term" value="F:RNA-directed DNA polymerase activity"/>
    <property type="evidence" value="ECO:0007669"/>
    <property type="project" value="UniProtKB-KW"/>
</dbReference>
<dbReference type="InterPro" id="IPR000477">
    <property type="entry name" value="RT_dom"/>
</dbReference>
<evidence type="ECO:0000259" key="9">
    <source>
        <dbReference type="PROSITE" id="PS50878"/>
    </source>
</evidence>
<dbReference type="EMBL" id="CAJPWZ010001785">
    <property type="protein sequence ID" value="CAG2223353.1"/>
    <property type="molecule type" value="Genomic_DNA"/>
</dbReference>
<keyword evidence="2" id="KW-0808">Transferase</keyword>
<accession>A0A8S3SYJ8</accession>
<keyword evidence="3" id="KW-0548">Nucleotidyltransferase</keyword>
<evidence type="ECO:0000256" key="2">
    <source>
        <dbReference type="ARBA" id="ARBA00022679"/>
    </source>
</evidence>
<protein>
    <submittedName>
        <fullName evidence="10">Transposon Ty3-G Gag-Pol polyprotein,Transposon Ty3-I Gag-Pol polyprotein</fullName>
    </submittedName>
</protein>
<keyword evidence="8" id="KW-1133">Transmembrane helix</keyword>
<dbReference type="PROSITE" id="PS50878">
    <property type="entry name" value="RT_POL"/>
    <property type="match status" value="1"/>
</dbReference>
<reference evidence="10" key="1">
    <citation type="submission" date="2021-03" db="EMBL/GenBank/DDBJ databases">
        <authorList>
            <person name="Bekaert M."/>
        </authorList>
    </citation>
    <scope>NUCLEOTIDE SEQUENCE</scope>
</reference>
<dbReference type="Gene3D" id="3.30.70.270">
    <property type="match status" value="2"/>
</dbReference>
<proteinExistence type="predicted"/>
<dbReference type="Pfam" id="PF00078">
    <property type="entry name" value="RVT_1"/>
    <property type="match status" value="1"/>
</dbReference>
<keyword evidence="5" id="KW-0255">Endonuclease</keyword>
<dbReference type="InterPro" id="IPR053134">
    <property type="entry name" value="RNA-dir_DNA_polymerase"/>
</dbReference>
<gene>
    <name evidence="10" type="ORF">MEDL_36628</name>
</gene>
<dbReference type="PANTHER" id="PTHR24559">
    <property type="entry name" value="TRANSPOSON TY3-I GAG-POL POLYPROTEIN"/>
    <property type="match status" value="1"/>
</dbReference>
<organism evidence="10 11">
    <name type="scientific">Mytilus edulis</name>
    <name type="common">Blue mussel</name>
    <dbReference type="NCBI Taxonomy" id="6550"/>
    <lineage>
        <taxon>Eukaryota</taxon>
        <taxon>Metazoa</taxon>
        <taxon>Spiralia</taxon>
        <taxon>Lophotrochozoa</taxon>
        <taxon>Mollusca</taxon>
        <taxon>Bivalvia</taxon>
        <taxon>Autobranchia</taxon>
        <taxon>Pteriomorphia</taxon>
        <taxon>Mytilida</taxon>
        <taxon>Mytiloidea</taxon>
        <taxon>Mytilidae</taxon>
        <taxon>Mytilinae</taxon>
        <taxon>Mytilus</taxon>
    </lineage>
</organism>
<evidence type="ECO:0000256" key="7">
    <source>
        <dbReference type="ARBA" id="ARBA00022918"/>
    </source>
</evidence>
<feature type="transmembrane region" description="Helical" evidence="8">
    <location>
        <begin position="7"/>
        <end position="28"/>
    </location>
</feature>
<evidence type="ECO:0000256" key="1">
    <source>
        <dbReference type="ARBA" id="ARBA00022670"/>
    </source>
</evidence>
<dbReference type="PANTHER" id="PTHR24559:SF435">
    <property type="entry name" value="RIBONUCLEASE H"/>
    <property type="match status" value="1"/>
</dbReference>
<keyword evidence="11" id="KW-1185">Reference proteome</keyword>
<keyword evidence="4" id="KW-0540">Nuclease</keyword>
<evidence type="ECO:0000256" key="5">
    <source>
        <dbReference type="ARBA" id="ARBA00022759"/>
    </source>
</evidence>
<evidence type="ECO:0000313" key="10">
    <source>
        <dbReference type="EMBL" id="CAG2223353.1"/>
    </source>
</evidence>
<keyword evidence="1" id="KW-0645">Protease</keyword>
<evidence type="ECO:0000256" key="8">
    <source>
        <dbReference type="SAM" id="Phobius"/>
    </source>
</evidence>
<dbReference type="OrthoDB" id="6262013at2759"/>
<dbReference type="SUPFAM" id="SSF56672">
    <property type="entry name" value="DNA/RNA polymerases"/>
    <property type="match status" value="1"/>
</dbReference>
<keyword evidence="8" id="KW-0472">Membrane</keyword>
<keyword evidence="7" id="KW-0695">RNA-directed DNA polymerase</keyword>
<dbReference type="InterPro" id="IPR043502">
    <property type="entry name" value="DNA/RNA_pol_sf"/>
</dbReference>
<dbReference type="Proteomes" id="UP000683360">
    <property type="component" value="Unassembled WGS sequence"/>
</dbReference>